<evidence type="ECO:0000259" key="5">
    <source>
        <dbReference type="Pfam" id="PF08241"/>
    </source>
</evidence>
<proteinExistence type="predicted"/>
<dbReference type="SUPFAM" id="SSF53335">
    <property type="entry name" value="S-adenosyl-L-methionine-dependent methyltransferases"/>
    <property type="match status" value="1"/>
</dbReference>
<comment type="caution">
    <text evidence="6">The sequence shown here is derived from an EMBL/GenBank/DDBJ whole genome shotgun (WGS) entry which is preliminary data.</text>
</comment>
<evidence type="ECO:0000313" key="7">
    <source>
        <dbReference type="Proteomes" id="UP000228740"/>
    </source>
</evidence>
<gene>
    <name evidence="6" type="ORF">CLV73_0068</name>
</gene>
<evidence type="ECO:0000256" key="3">
    <source>
        <dbReference type="ARBA" id="ARBA00022679"/>
    </source>
</evidence>
<dbReference type="InterPro" id="IPR029063">
    <property type="entry name" value="SAM-dependent_MTases_sf"/>
</dbReference>
<sequence length="272" mass="30636">MEKQSITTGFQQVDNSQHDFLIQFLEDMAATPVVRESFELQMSLLDIKPGDHLLDVGCGIGIQAQEMAKRVTSTGKVIGTDISTTMIEVAKTKNYNTGLPLEFLNAEASHQPFPDHSFNGIRTERVLLYIPDSPKVLKEFKRLLKPGGKVVIFEFFWDGALIPHPDKELTRKIIHYVADSFPNGDIGKNIYYQLRNSGFNKVEIEPYSYYGNSEAILNIVKKAYEGILQLGVSDETFTQSEIDNWWKVLDEKVKEGNFFISFQGLIGCGTNG</sequence>
<keyword evidence="2 6" id="KW-0489">Methyltransferase</keyword>
<dbReference type="Proteomes" id="UP000228740">
    <property type="component" value="Unassembled WGS sequence"/>
</dbReference>
<dbReference type="Pfam" id="PF08241">
    <property type="entry name" value="Methyltransf_11"/>
    <property type="match status" value="1"/>
</dbReference>
<dbReference type="CDD" id="cd02440">
    <property type="entry name" value="AdoMet_MTases"/>
    <property type="match status" value="1"/>
</dbReference>
<organism evidence="6 7">
    <name type="scientific">Chryseobacterium geocarposphaerae</name>
    <dbReference type="NCBI Taxonomy" id="1416776"/>
    <lineage>
        <taxon>Bacteria</taxon>
        <taxon>Pseudomonadati</taxon>
        <taxon>Bacteroidota</taxon>
        <taxon>Flavobacteriia</taxon>
        <taxon>Flavobacteriales</taxon>
        <taxon>Weeksellaceae</taxon>
        <taxon>Chryseobacterium group</taxon>
        <taxon>Chryseobacterium</taxon>
    </lineage>
</organism>
<dbReference type="PANTHER" id="PTHR44307:SF2">
    <property type="entry name" value="PHOSPHOETHANOLAMINE METHYLTRANSFERASE ISOFORM X1"/>
    <property type="match status" value="1"/>
</dbReference>
<evidence type="ECO:0000256" key="2">
    <source>
        <dbReference type="ARBA" id="ARBA00022603"/>
    </source>
</evidence>
<dbReference type="InterPro" id="IPR013216">
    <property type="entry name" value="Methyltransf_11"/>
</dbReference>
<comment type="pathway">
    <text evidence="1">Lipid metabolism.</text>
</comment>
<protein>
    <submittedName>
        <fullName evidence="6">Methyltransferase family protein</fullName>
    </submittedName>
</protein>
<dbReference type="Gene3D" id="3.40.50.150">
    <property type="entry name" value="Vaccinia Virus protein VP39"/>
    <property type="match status" value="1"/>
</dbReference>
<reference evidence="6 7" key="1">
    <citation type="submission" date="2017-11" db="EMBL/GenBank/DDBJ databases">
        <title>Genomic Encyclopedia of Archaeal and Bacterial Type Strains, Phase II (KMG-II): From Individual Species to Whole Genera.</title>
        <authorList>
            <person name="Goeker M."/>
        </authorList>
    </citation>
    <scope>NUCLEOTIDE SEQUENCE [LARGE SCALE GENOMIC DNA]</scope>
    <source>
        <strain evidence="6 7">DSM 27617</strain>
    </source>
</reference>
<keyword evidence="3 6" id="KW-0808">Transferase</keyword>
<feature type="domain" description="Methyltransferase type 11" evidence="5">
    <location>
        <begin position="54"/>
        <end position="152"/>
    </location>
</feature>
<dbReference type="GO" id="GO:0008757">
    <property type="term" value="F:S-adenosylmethionine-dependent methyltransferase activity"/>
    <property type="evidence" value="ECO:0007669"/>
    <property type="project" value="InterPro"/>
</dbReference>
<evidence type="ECO:0000256" key="1">
    <source>
        <dbReference type="ARBA" id="ARBA00005189"/>
    </source>
</evidence>
<dbReference type="RefSeq" id="WP_100374921.1">
    <property type="nucleotide sequence ID" value="NZ_PGFD01000001.1"/>
</dbReference>
<accession>A0A2M9C5J8</accession>
<evidence type="ECO:0000313" key="6">
    <source>
        <dbReference type="EMBL" id="PJJ66102.1"/>
    </source>
</evidence>
<dbReference type="GO" id="GO:0032259">
    <property type="term" value="P:methylation"/>
    <property type="evidence" value="ECO:0007669"/>
    <property type="project" value="UniProtKB-KW"/>
</dbReference>
<keyword evidence="7" id="KW-1185">Reference proteome</keyword>
<evidence type="ECO:0000256" key="4">
    <source>
        <dbReference type="ARBA" id="ARBA00025707"/>
    </source>
</evidence>
<dbReference type="OrthoDB" id="9795634at2"/>
<dbReference type="EMBL" id="PGFD01000001">
    <property type="protein sequence ID" value="PJJ66102.1"/>
    <property type="molecule type" value="Genomic_DNA"/>
</dbReference>
<comment type="pathway">
    <text evidence="4">Phospholipid metabolism.</text>
</comment>
<dbReference type="PANTHER" id="PTHR44307">
    <property type="entry name" value="PHOSPHOETHANOLAMINE METHYLTRANSFERASE"/>
    <property type="match status" value="1"/>
</dbReference>
<name>A0A2M9C5J8_9FLAO</name>
<dbReference type="AlphaFoldDB" id="A0A2M9C5J8"/>